<dbReference type="PANTHER" id="PTHR30146">
    <property type="entry name" value="LACI-RELATED TRANSCRIPTIONAL REPRESSOR"/>
    <property type="match status" value="1"/>
</dbReference>
<dbReference type="SMART" id="SM00354">
    <property type="entry name" value="HTH_LACI"/>
    <property type="match status" value="1"/>
</dbReference>
<dbReference type="RefSeq" id="WP_219530374.1">
    <property type="nucleotide sequence ID" value="NZ_JAHKRM010000008.1"/>
</dbReference>
<dbReference type="InterPro" id="IPR000843">
    <property type="entry name" value="HTH_LacI"/>
</dbReference>
<gene>
    <name evidence="2" type="ORF">ACFSJ0_06685</name>
</gene>
<keyword evidence="3" id="KW-1185">Reference proteome</keyword>
<dbReference type="Proteomes" id="UP001597097">
    <property type="component" value="Unassembled WGS sequence"/>
</dbReference>
<evidence type="ECO:0000259" key="1">
    <source>
        <dbReference type="PROSITE" id="PS50932"/>
    </source>
</evidence>
<dbReference type="PANTHER" id="PTHR30146:SF138">
    <property type="entry name" value="TRANSCRIPTIONAL REGULATORY PROTEIN"/>
    <property type="match status" value="1"/>
</dbReference>
<evidence type="ECO:0000313" key="3">
    <source>
        <dbReference type="Proteomes" id="UP001597097"/>
    </source>
</evidence>
<dbReference type="GO" id="GO:0003677">
    <property type="term" value="F:DNA binding"/>
    <property type="evidence" value="ECO:0007669"/>
    <property type="project" value="UniProtKB-KW"/>
</dbReference>
<comment type="caution">
    <text evidence="2">The sequence shown here is derived from an EMBL/GenBank/DDBJ whole genome shotgun (WGS) entry which is preliminary data.</text>
</comment>
<sequence length="356" mass="37613">MARVTLQTIADRLGVSRATVSYAFSRPDQLSDGLRRRIMEVADELGYAGPNPTARSLRLGRAGALGLLFSETLAYAFADPYAIGFFQGLATAAEDAGVGLLILPLPHGDRRTETVRDAVVDAFCVVSLPDGHPALAEVLGRKLPVVVVDEPYVRGHPFVGIDEPAAGAEAARHVLGLGHRRIGVAMVGLHDDGYTGWADVTRQRSAAFEAMRARRSGYQAACEDAGVTWAEVPFYELARNSREAGRKAGHALLCRDPRPTAILTNTDVLALGILDAAADLGLDVPRELSVVGFSDSAAEEAGLTTIRQPQQEMGEAVGHLLLAGAGHGTPPPLAEDGRLLFAHQLVVRGSTAPPAP</sequence>
<dbReference type="Pfam" id="PF13377">
    <property type="entry name" value="Peripla_BP_3"/>
    <property type="match status" value="1"/>
</dbReference>
<evidence type="ECO:0000313" key="2">
    <source>
        <dbReference type="EMBL" id="MFD1536711.1"/>
    </source>
</evidence>
<protein>
    <submittedName>
        <fullName evidence="2">LacI family DNA-binding transcriptional regulator</fullName>
    </submittedName>
</protein>
<feature type="domain" description="HTH lacI-type" evidence="1">
    <location>
        <begin position="4"/>
        <end position="59"/>
    </location>
</feature>
<dbReference type="CDD" id="cd06279">
    <property type="entry name" value="PBP1_LacI-like"/>
    <property type="match status" value="1"/>
</dbReference>
<keyword evidence="2" id="KW-0238">DNA-binding</keyword>
<dbReference type="Pfam" id="PF00356">
    <property type="entry name" value="LacI"/>
    <property type="match status" value="1"/>
</dbReference>
<dbReference type="InterPro" id="IPR046335">
    <property type="entry name" value="LacI/GalR-like_sensor"/>
</dbReference>
<accession>A0ABW4G424</accession>
<dbReference type="CDD" id="cd01392">
    <property type="entry name" value="HTH_LacI"/>
    <property type="match status" value="1"/>
</dbReference>
<dbReference type="PROSITE" id="PS50932">
    <property type="entry name" value="HTH_LACI_2"/>
    <property type="match status" value="1"/>
</dbReference>
<dbReference type="EMBL" id="JBHUCM010000005">
    <property type="protein sequence ID" value="MFD1536711.1"/>
    <property type="molecule type" value="Genomic_DNA"/>
</dbReference>
<proteinExistence type="predicted"/>
<reference evidence="3" key="1">
    <citation type="journal article" date="2019" name="Int. J. Syst. Evol. Microbiol.">
        <title>The Global Catalogue of Microorganisms (GCM) 10K type strain sequencing project: providing services to taxonomists for standard genome sequencing and annotation.</title>
        <authorList>
            <consortium name="The Broad Institute Genomics Platform"/>
            <consortium name="The Broad Institute Genome Sequencing Center for Infectious Disease"/>
            <person name="Wu L."/>
            <person name="Ma J."/>
        </authorList>
    </citation>
    <scope>NUCLEOTIDE SEQUENCE [LARGE SCALE GENOMIC DNA]</scope>
    <source>
        <strain evidence="3">CGMCC 1.15399</strain>
    </source>
</reference>
<name>A0ABW4G424_9ACTN</name>
<organism evidence="2 3">
    <name type="scientific">Nonomuraea guangzhouensis</name>
    <dbReference type="NCBI Taxonomy" id="1291555"/>
    <lineage>
        <taxon>Bacteria</taxon>
        <taxon>Bacillati</taxon>
        <taxon>Actinomycetota</taxon>
        <taxon>Actinomycetes</taxon>
        <taxon>Streptosporangiales</taxon>
        <taxon>Streptosporangiaceae</taxon>
        <taxon>Nonomuraea</taxon>
    </lineage>
</organism>